<name>A0ABD2IAT8_9BILA</name>
<dbReference type="EMBL" id="JBICBT010001256">
    <property type="protein sequence ID" value="KAL3076227.1"/>
    <property type="molecule type" value="Genomic_DNA"/>
</dbReference>
<keyword evidence="3" id="KW-1185">Reference proteome</keyword>
<organism evidence="2 3">
    <name type="scientific">Heterodera trifolii</name>
    <dbReference type="NCBI Taxonomy" id="157864"/>
    <lineage>
        <taxon>Eukaryota</taxon>
        <taxon>Metazoa</taxon>
        <taxon>Ecdysozoa</taxon>
        <taxon>Nematoda</taxon>
        <taxon>Chromadorea</taxon>
        <taxon>Rhabditida</taxon>
        <taxon>Tylenchina</taxon>
        <taxon>Tylenchomorpha</taxon>
        <taxon>Tylenchoidea</taxon>
        <taxon>Heteroderidae</taxon>
        <taxon>Heteroderinae</taxon>
        <taxon>Heterodera</taxon>
    </lineage>
</organism>
<dbReference type="Proteomes" id="UP001620626">
    <property type="component" value="Unassembled WGS sequence"/>
</dbReference>
<proteinExistence type="predicted"/>
<evidence type="ECO:0000256" key="1">
    <source>
        <dbReference type="SAM" id="Phobius"/>
    </source>
</evidence>
<reference evidence="2 3" key="1">
    <citation type="submission" date="2024-10" db="EMBL/GenBank/DDBJ databases">
        <authorList>
            <person name="Kim D."/>
        </authorList>
    </citation>
    <scope>NUCLEOTIDE SEQUENCE [LARGE SCALE GENOMIC DNA]</scope>
    <source>
        <strain evidence="2">BH-2024</strain>
    </source>
</reference>
<evidence type="ECO:0000313" key="2">
    <source>
        <dbReference type="EMBL" id="KAL3076227.1"/>
    </source>
</evidence>
<comment type="caution">
    <text evidence="2">The sequence shown here is derived from an EMBL/GenBank/DDBJ whole genome shotgun (WGS) entry which is preliminary data.</text>
</comment>
<feature type="transmembrane region" description="Helical" evidence="1">
    <location>
        <begin position="66"/>
        <end position="88"/>
    </location>
</feature>
<keyword evidence="1" id="KW-1133">Transmembrane helix</keyword>
<sequence length="180" mass="18930">MPMKVSAPPPSKTLPTAVPLATKKVVCLAVLVVKMVMMVIIIMALLVATVPVKGINAMQPCTVPQLLATVLSELVVAVPAVVAVAALVDGNFFTTNCDNGNAFAAAGNANDDCRHNANDGKNIAPNGIDYWIACVPACTPLSQKTCATTIVSSEDDHGEPVVCRCKWTAWKQCVPLEEDE</sequence>
<keyword evidence="1" id="KW-0472">Membrane</keyword>
<feature type="transmembrane region" description="Helical" evidence="1">
    <location>
        <begin position="25"/>
        <end position="46"/>
    </location>
</feature>
<dbReference type="AlphaFoldDB" id="A0ABD2IAT8"/>
<evidence type="ECO:0000313" key="3">
    <source>
        <dbReference type="Proteomes" id="UP001620626"/>
    </source>
</evidence>
<protein>
    <submittedName>
        <fullName evidence="2">Uncharacterized protein</fullName>
    </submittedName>
</protein>
<keyword evidence="1" id="KW-0812">Transmembrane</keyword>
<gene>
    <name evidence="2" type="ORF">niasHT_032519</name>
</gene>
<accession>A0ABD2IAT8</accession>